<feature type="DNA-binding region" description="H-T-H motif" evidence="2">
    <location>
        <begin position="48"/>
        <end position="67"/>
    </location>
</feature>
<dbReference type="InterPro" id="IPR001647">
    <property type="entry name" value="HTH_TetR"/>
</dbReference>
<accession>A0ABT8CSW7</accession>
<dbReference type="Proteomes" id="UP001242368">
    <property type="component" value="Unassembled WGS sequence"/>
</dbReference>
<dbReference type="Gene3D" id="1.10.357.10">
    <property type="entry name" value="Tetracycline Repressor, domain 2"/>
    <property type="match status" value="1"/>
</dbReference>
<dbReference type="PANTHER" id="PTHR43479:SF11">
    <property type="entry name" value="ACREF_ENVCD OPERON REPRESSOR-RELATED"/>
    <property type="match status" value="1"/>
</dbReference>
<organism evidence="4 5">
    <name type="scientific">Paenimyroides ceti</name>
    <dbReference type="NCBI Taxonomy" id="395087"/>
    <lineage>
        <taxon>Bacteria</taxon>
        <taxon>Pseudomonadati</taxon>
        <taxon>Bacteroidota</taxon>
        <taxon>Flavobacteriia</taxon>
        <taxon>Flavobacteriales</taxon>
        <taxon>Flavobacteriaceae</taxon>
        <taxon>Paenimyroides</taxon>
    </lineage>
</organism>
<evidence type="ECO:0000256" key="1">
    <source>
        <dbReference type="ARBA" id="ARBA00023125"/>
    </source>
</evidence>
<name>A0ABT8CSW7_9FLAO</name>
<keyword evidence="5" id="KW-1185">Reference proteome</keyword>
<dbReference type="InterPro" id="IPR050624">
    <property type="entry name" value="HTH-type_Tx_Regulator"/>
</dbReference>
<evidence type="ECO:0000313" key="5">
    <source>
        <dbReference type="Proteomes" id="UP001242368"/>
    </source>
</evidence>
<dbReference type="PANTHER" id="PTHR43479">
    <property type="entry name" value="ACREF/ENVCD OPERON REPRESSOR-RELATED"/>
    <property type="match status" value="1"/>
</dbReference>
<evidence type="ECO:0000256" key="2">
    <source>
        <dbReference type="PROSITE-ProRule" id="PRU00335"/>
    </source>
</evidence>
<gene>
    <name evidence="4" type="ORF">QW060_03460</name>
</gene>
<dbReference type="PROSITE" id="PS50977">
    <property type="entry name" value="HTH_TETR_2"/>
    <property type="match status" value="1"/>
</dbReference>
<dbReference type="EMBL" id="JAUFQU010000001">
    <property type="protein sequence ID" value="MDN3706179.1"/>
    <property type="molecule type" value="Genomic_DNA"/>
</dbReference>
<reference evidence="5" key="1">
    <citation type="journal article" date="2019" name="Int. J. Syst. Evol. Microbiol.">
        <title>The Global Catalogue of Microorganisms (GCM) 10K type strain sequencing project: providing services to taxonomists for standard genome sequencing and annotation.</title>
        <authorList>
            <consortium name="The Broad Institute Genomics Platform"/>
            <consortium name="The Broad Institute Genome Sequencing Center for Infectious Disease"/>
            <person name="Wu L."/>
            <person name="Ma J."/>
        </authorList>
    </citation>
    <scope>NUCLEOTIDE SEQUENCE [LARGE SCALE GENOMIC DNA]</scope>
    <source>
        <strain evidence="5">CECT 7184</strain>
    </source>
</reference>
<comment type="caution">
    <text evidence="4">The sequence shown here is derived from an EMBL/GenBank/DDBJ whole genome shotgun (WGS) entry which is preliminary data.</text>
</comment>
<protein>
    <submittedName>
        <fullName evidence="4">TetR/AcrR family transcriptional regulator</fullName>
    </submittedName>
</protein>
<dbReference type="Pfam" id="PF00440">
    <property type="entry name" value="TetR_N"/>
    <property type="match status" value="1"/>
</dbReference>
<evidence type="ECO:0000259" key="3">
    <source>
        <dbReference type="PROSITE" id="PS50977"/>
    </source>
</evidence>
<feature type="domain" description="HTH tetR-type" evidence="3">
    <location>
        <begin position="25"/>
        <end position="85"/>
    </location>
</feature>
<dbReference type="InterPro" id="IPR009057">
    <property type="entry name" value="Homeodomain-like_sf"/>
</dbReference>
<sequence>MEANESNEKPKKVRKVSQGPIREKARTMRKLIDAVGKVLEEKGYSGLNIANISKEAKVDRKLVYVYFGGIDPLVETYIRDKDFWKSDSKEYITNLMENPDQINKEVVNELLQMQFDTLLDNVELQKIIHWEIGEKNDVLRKIIDEREEIGKTLFEHAEKDFANSDIDLRAIMALQIGGIYYLSLHAKSNGNKFCGIDLNTPEGEKRIEKAIKQVIDLTYSLKPKKAWK</sequence>
<dbReference type="SUPFAM" id="SSF46689">
    <property type="entry name" value="Homeodomain-like"/>
    <property type="match status" value="1"/>
</dbReference>
<keyword evidence="1 2" id="KW-0238">DNA-binding</keyword>
<evidence type="ECO:0000313" key="4">
    <source>
        <dbReference type="EMBL" id="MDN3706179.1"/>
    </source>
</evidence>
<proteinExistence type="predicted"/>
<dbReference type="RefSeq" id="WP_290362310.1">
    <property type="nucleotide sequence ID" value="NZ_JAUFQU010000001.1"/>
</dbReference>